<dbReference type="STRING" id="1331196.A0A1B9J1I7"/>
<name>A0A1B9J1I7_9TREE</name>
<reference evidence="2 3" key="1">
    <citation type="submission" date="2013-07" db="EMBL/GenBank/DDBJ databases">
        <title>The Genome Sequence of Kwoniella mangroviensis CBS10435.</title>
        <authorList>
            <consortium name="The Broad Institute Genome Sequencing Platform"/>
            <person name="Cuomo C."/>
            <person name="Litvintseva A."/>
            <person name="Chen Y."/>
            <person name="Heitman J."/>
            <person name="Sun S."/>
            <person name="Springer D."/>
            <person name="Dromer F."/>
            <person name="Young S.K."/>
            <person name="Zeng Q."/>
            <person name="Gargeya S."/>
            <person name="Fitzgerald M."/>
            <person name="Abouelleil A."/>
            <person name="Alvarado L."/>
            <person name="Berlin A.M."/>
            <person name="Chapman S.B."/>
            <person name="Dewar J."/>
            <person name="Goldberg J."/>
            <person name="Griggs A."/>
            <person name="Gujja S."/>
            <person name="Hansen M."/>
            <person name="Howarth C."/>
            <person name="Imamovic A."/>
            <person name="Larimer J."/>
            <person name="McCowan C."/>
            <person name="Murphy C."/>
            <person name="Pearson M."/>
            <person name="Priest M."/>
            <person name="Roberts A."/>
            <person name="Saif S."/>
            <person name="Shea T."/>
            <person name="Sykes S."/>
            <person name="Wortman J."/>
            <person name="Nusbaum C."/>
            <person name="Birren B."/>
        </authorList>
    </citation>
    <scope>NUCLEOTIDE SEQUENCE [LARGE SCALE GENOMIC DNA]</scope>
    <source>
        <strain evidence="2 3">CBS 10435</strain>
    </source>
</reference>
<accession>A0A1B9J1I7</accession>
<feature type="region of interest" description="Disordered" evidence="1">
    <location>
        <begin position="1"/>
        <end position="84"/>
    </location>
</feature>
<dbReference type="AlphaFoldDB" id="A0A1B9J1I7"/>
<dbReference type="PIRSF" id="PIRSF002590">
    <property type="entry name" value="HSP9/HSP12_fun"/>
    <property type="match status" value="1"/>
</dbReference>
<dbReference type="InterPro" id="IPR007250">
    <property type="entry name" value="HSP9_HSP12"/>
</dbReference>
<dbReference type="Proteomes" id="UP000092583">
    <property type="component" value="Unassembled WGS sequence"/>
</dbReference>
<dbReference type="OrthoDB" id="2348401at2759"/>
<dbReference type="Pfam" id="PF04119">
    <property type="entry name" value="HSP9_HSP12"/>
    <property type="match status" value="1"/>
</dbReference>
<organism evidence="2 3">
    <name type="scientific">Kwoniella mangroviensis CBS 10435</name>
    <dbReference type="NCBI Taxonomy" id="1331196"/>
    <lineage>
        <taxon>Eukaryota</taxon>
        <taxon>Fungi</taxon>
        <taxon>Dikarya</taxon>
        <taxon>Basidiomycota</taxon>
        <taxon>Agaricomycotina</taxon>
        <taxon>Tremellomycetes</taxon>
        <taxon>Tremellales</taxon>
        <taxon>Cryptococcaceae</taxon>
        <taxon>Kwoniella</taxon>
    </lineage>
</organism>
<evidence type="ECO:0000256" key="1">
    <source>
        <dbReference type="SAM" id="MobiDB-lite"/>
    </source>
</evidence>
<gene>
    <name evidence="2" type="ORF">L486_01152</name>
</gene>
<protein>
    <submittedName>
        <fullName evidence="2">Uncharacterized protein</fullName>
    </submittedName>
</protein>
<reference evidence="3" key="2">
    <citation type="submission" date="2013-12" db="EMBL/GenBank/DDBJ databases">
        <title>Evolution of pathogenesis and genome organization in the Tremellales.</title>
        <authorList>
            <person name="Cuomo C."/>
            <person name="Litvintseva A."/>
            <person name="Heitman J."/>
            <person name="Chen Y."/>
            <person name="Sun S."/>
            <person name="Springer D."/>
            <person name="Dromer F."/>
            <person name="Young S."/>
            <person name="Zeng Q."/>
            <person name="Chapman S."/>
            <person name="Gujja S."/>
            <person name="Saif S."/>
            <person name="Birren B."/>
        </authorList>
    </citation>
    <scope>NUCLEOTIDE SEQUENCE [LARGE SCALE GENOMIC DNA]</scope>
    <source>
        <strain evidence="3">CBS 10435</strain>
    </source>
</reference>
<evidence type="ECO:0000313" key="2">
    <source>
        <dbReference type="EMBL" id="OCF61504.1"/>
    </source>
</evidence>
<feature type="compositionally biased region" description="Polar residues" evidence="1">
    <location>
        <begin position="61"/>
        <end position="71"/>
    </location>
</feature>
<evidence type="ECO:0000313" key="3">
    <source>
        <dbReference type="Proteomes" id="UP000092583"/>
    </source>
</evidence>
<feature type="compositionally biased region" description="Polar residues" evidence="1">
    <location>
        <begin position="1"/>
        <end position="10"/>
    </location>
</feature>
<dbReference type="Gene3D" id="6.10.250.2440">
    <property type="match status" value="2"/>
</dbReference>
<feature type="compositionally biased region" description="Low complexity" evidence="1">
    <location>
        <begin position="38"/>
        <end position="51"/>
    </location>
</feature>
<keyword evidence="3" id="KW-1185">Reference proteome</keyword>
<sequence>MSDTGRQSLTDKAGAALKPDSEKTYLEQAGDTIKGKSDSAASSAQPQSQKSYTQEIGDAVSGNQNENQSSIADKAKDALGINKQ</sequence>
<dbReference type="EMBL" id="KI669459">
    <property type="protein sequence ID" value="OCF61504.1"/>
    <property type="molecule type" value="Genomic_DNA"/>
</dbReference>
<proteinExistence type="predicted"/>